<protein>
    <submittedName>
        <fullName evidence="2">Glycosyl transferase family 1</fullName>
    </submittedName>
</protein>
<evidence type="ECO:0000313" key="2">
    <source>
        <dbReference type="EMBL" id="KLI64191.1"/>
    </source>
</evidence>
<dbReference type="Proteomes" id="UP000053455">
    <property type="component" value="Unassembled WGS sequence"/>
</dbReference>
<dbReference type="PANTHER" id="PTHR45947:SF3">
    <property type="entry name" value="SULFOQUINOVOSYL TRANSFERASE SQD2"/>
    <property type="match status" value="1"/>
</dbReference>
<dbReference type="Pfam" id="PF13692">
    <property type="entry name" value="Glyco_trans_1_4"/>
    <property type="match status" value="1"/>
</dbReference>
<keyword evidence="2" id="KW-0808">Transferase</keyword>
<dbReference type="OrthoDB" id="5490290at2"/>
<dbReference type="RefSeq" id="WP_047092049.1">
    <property type="nucleotide sequence ID" value="NZ_LBHU01000001.1"/>
</dbReference>
<gene>
    <name evidence="2" type="ORF">AAV99_00480</name>
</gene>
<dbReference type="CDD" id="cd03814">
    <property type="entry name" value="GT4-like"/>
    <property type="match status" value="1"/>
</dbReference>
<evidence type="ECO:0000259" key="1">
    <source>
        <dbReference type="Pfam" id="PF13439"/>
    </source>
</evidence>
<dbReference type="STRING" id="874156.GCA_001021555_01188"/>
<dbReference type="Pfam" id="PF13439">
    <property type="entry name" value="Glyco_transf_4"/>
    <property type="match status" value="1"/>
</dbReference>
<comment type="caution">
    <text evidence="2">The sequence shown here is derived from an EMBL/GenBank/DDBJ whole genome shotgun (WGS) entry which is preliminary data.</text>
</comment>
<proteinExistence type="predicted"/>
<dbReference type="EMBL" id="LBHU01000001">
    <property type="protein sequence ID" value="KLI64191.1"/>
    <property type="molecule type" value="Genomic_DNA"/>
</dbReference>
<accession>A0A0H0XQ97</accession>
<dbReference type="GO" id="GO:0016757">
    <property type="term" value="F:glycosyltransferase activity"/>
    <property type="evidence" value="ECO:0007669"/>
    <property type="project" value="UniProtKB-ARBA"/>
</dbReference>
<dbReference type="InterPro" id="IPR028098">
    <property type="entry name" value="Glyco_trans_4-like_N"/>
</dbReference>
<dbReference type="InterPro" id="IPR050194">
    <property type="entry name" value="Glycosyltransferase_grp1"/>
</dbReference>
<organism evidence="2 3">
    <name type="scientific">Aurantiacibacter marinus</name>
    <dbReference type="NCBI Taxonomy" id="874156"/>
    <lineage>
        <taxon>Bacteria</taxon>
        <taxon>Pseudomonadati</taxon>
        <taxon>Pseudomonadota</taxon>
        <taxon>Alphaproteobacteria</taxon>
        <taxon>Sphingomonadales</taxon>
        <taxon>Erythrobacteraceae</taxon>
        <taxon>Aurantiacibacter</taxon>
    </lineage>
</organism>
<dbReference type="AlphaFoldDB" id="A0A0H0XQ97"/>
<keyword evidence="3" id="KW-1185">Reference proteome</keyword>
<evidence type="ECO:0000313" key="3">
    <source>
        <dbReference type="Proteomes" id="UP000053455"/>
    </source>
</evidence>
<sequence>MDVTDLRVALFSGNYNYVRDGANQALNRLTEYLLRQGAQVRVYSPKVDNPAFPPAGDLVGVPNVPIPGRGEYRVPLGFNAAVKADLAAFAPNVIHVSSPDPTGHAAVRWARERGLPILSSVHTRFETYPRYYKMAFLEPVAVAILRRFYNRADALVAPSQSMAEVLREQGMGDDITIWARGVDREIFHSGQRDLEWRRSHGIGDDEVAVGFLGRLVLEKGLDVFAETVEELRGRGVAHRVLVVGEGPAKPFFAQHCPNAVFVGFQGGQDLGRAVASMDMLLNPSVTETFGNVTLEAMACGIPVVAARATGSTSLVLDNATGRLVTPGDAPGFADAVEAYVRDIGLREAHGRAGEARSREYAWDAINSAVADAYLRLVSERGGAKVGTLA</sequence>
<feature type="domain" description="Glycosyltransferase subfamily 4-like N-terminal" evidence="1">
    <location>
        <begin position="20"/>
        <end position="185"/>
    </location>
</feature>
<dbReference type="PANTHER" id="PTHR45947">
    <property type="entry name" value="SULFOQUINOVOSYL TRANSFERASE SQD2"/>
    <property type="match status" value="1"/>
</dbReference>
<dbReference type="SUPFAM" id="SSF53756">
    <property type="entry name" value="UDP-Glycosyltransferase/glycogen phosphorylase"/>
    <property type="match status" value="1"/>
</dbReference>
<reference evidence="2 3" key="1">
    <citation type="submission" date="2015-04" db="EMBL/GenBank/DDBJ databases">
        <title>The draft genome sequence of Erythrobacter marinus HWDM-33.</title>
        <authorList>
            <person name="Zhuang L."/>
            <person name="Liu Y."/>
            <person name="Shao Z."/>
        </authorList>
    </citation>
    <scope>NUCLEOTIDE SEQUENCE [LARGE SCALE GENOMIC DNA]</scope>
    <source>
        <strain evidence="2 3">HWDM-33</strain>
    </source>
</reference>
<name>A0A0H0XQ97_9SPHN</name>
<dbReference type="PATRIC" id="fig|874156.12.peg.104"/>
<dbReference type="Gene3D" id="3.40.50.2000">
    <property type="entry name" value="Glycogen Phosphorylase B"/>
    <property type="match status" value="2"/>
</dbReference>